<protein>
    <recommendedName>
        <fullName evidence="4">Motility protein</fullName>
    </recommendedName>
</protein>
<dbReference type="AlphaFoldDB" id="A0A5B7YGX9"/>
<dbReference type="KEGG" id="salk:FBQ74_14545"/>
<evidence type="ECO:0000313" key="3">
    <source>
        <dbReference type="Proteomes" id="UP000304912"/>
    </source>
</evidence>
<evidence type="ECO:0000313" key="2">
    <source>
        <dbReference type="EMBL" id="QCZ94610.1"/>
    </source>
</evidence>
<dbReference type="OrthoDB" id="6388472at2"/>
<sequence>MDIQGANASATSGAALELVSAKLAKSQQEQEGRASLQLLESAADVPQPSSANPALGGTVNTYA</sequence>
<organism evidence="2 3">
    <name type="scientific">Salinimonas iocasae</name>
    <dbReference type="NCBI Taxonomy" id="2572577"/>
    <lineage>
        <taxon>Bacteria</taxon>
        <taxon>Pseudomonadati</taxon>
        <taxon>Pseudomonadota</taxon>
        <taxon>Gammaproteobacteria</taxon>
        <taxon>Alteromonadales</taxon>
        <taxon>Alteromonadaceae</taxon>
        <taxon>Alteromonas/Salinimonas group</taxon>
        <taxon>Salinimonas</taxon>
    </lineage>
</organism>
<dbReference type="Proteomes" id="UP000304912">
    <property type="component" value="Chromosome"/>
</dbReference>
<dbReference type="EMBL" id="CP039852">
    <property type="protein sequence ID" value="QCZ94610.1"/>
    <property type="molecule type" value="Genomic_DNA"/>
</dbReference>
<evidence type="ECO:0000256" key="1">
    <source>
        <dbReference type="SAM" id="MobiDB-lite"/>
    </source>
</evidence>
<name>A0A5B7YGX9_9ALTE</name>
<proteinExistence type="predicted"/>
<evidence type="ECO:0008006" key="4">
    <source>
        <dbReference type="Google" id="ProtNLM"/>
    </source>
</evidence>
<reference evidence="2 3" key="1">
    <citation type="submission" date="2019-04" db="EMBL/GenBank/DDBJ databases">
        <title>Salinimonas iocasae sp. nov., a halophilic bacterium isolated from the outer tube casing of tubeworms in Okinawa Trough.</title>
        <authorList>
            <person name="Zhang H."/>
            <person name="Wang H."/>
            <person name="Li C."/>
        </authorList>
    </citation>
    <scope>NUCLEOTIDE SEQUENCE [LARGE SCALE GENOMIC DNA]</scope>
    <source>
        <strain evidence="2 3">KX18D6</strain>
    </source>
</reference>
<accession>A0A5B7YGX9</accession>
<keyword evidence="3" id="KW-1185">Reference proteome</keyword>
<feature type="compositionally biased region" description="Polar residues" evidence="1">
    <location>
        <begin position="47"/>
        <end position="63"/>
    </location>
</feature>
<feature type="region of interest" description="Disordered" evidence="1">
    <location>
        <begin position="27"/>
        <end position="63"/>
    </location>
</feature>
<dbReference type="RefSeq" id="WP_139757347.1">
    <property type="nucleotide sequence ID" value="NZ_CP039852.1"/>
</dbReference>
<gene>
    <name evidence="2" type="ORF">FBQ74_14545</name>
</gene>